<organism evidence="1 2">
    <name type="scientific">Georgenia halotolerans</name>
    <dbReference type="NCBI Taxonomy" id="3028317"/>
    <lineage>
        <taxon>Bacteria</taxon>
        <taxon>Bacillati</taxon>
        <taxon>Actinomycetota</taxon>
        <taxon>Actinomycetes</taxon>
        <taxon>Micrococcales</taxon>
        <taxon>Bogoriellaceae</taxon>
        <taxon>Georgenia</taxon>
    </lineage>
</organism>
<accession>A0ABT5TWV6</accession>
<sequence length="131" mass="14199">MNQPASRVSPKRLLVLLALLVTVAGVTLLGPVVMIEIDDGWAIPPSSDAPDPLAGVTIASDGRQCGSGGCWRELTLRGPEHQTPEELAATIDMPEEACRARSLLDRRRVCTGVTTGDHVRVYLQFDRRLNL</sequence>
<protein>
    <submittedName>
        <fullName evidence="1">Uncharacterized protein</fullName>
    </submittedName>
</protein>
<keyword evidence="2" id="KW-1185">Reference proteome</keyword>
<reference evidence="1" key="1">
    <citation type="submission" date="2023-02" db="EMBL/GenBank/DDBJ databases">
        <title>Georgenia sp.10Sc9-8, isolated from a soil sample collected from the Taklamakan desert.</title>
        <authorList>
            <person name="Liu S."/>
        </authorList>
    </citation>
    <scope>NUCLEOTIDE SEQUENCE</scope>
    <source>
        <strain evidence="1">10Sc9-8</strain>
    </source>
</reference>
<evidence type="ECO:0000313" key="1">
    <source>
        <dbReference type="EMBL" id="MDD9206555.1"/>
    </source>
</evidence>
<comment type="caution">
    <text evidence="1">The sequence shown here is derived from an EMBL/GenBank/DDBJ whole genome shotgun (WGS) entry which is preliminary data.</text>
</comment>
<gene>
    <name evidence="1" type="ORF">PU560_08760</name>
</gene>
<evidence type="ECO:0000313" key="2">
    <source>
        <dbReference type="Proteomes" id="UP001165561"/>
    </source>
</evidence>
<dbReference type="EMBL" id="JARACI010000918">
    <property type="protein sequence ID" value="MDD9206555.1"/>
    <property type="molecule type" value="Genomic_DNA"/>
</dbReference>
<proteinExistence type="predicted"/>
<name>A0ABT5TWV6_9MICO</name>
<dbReference type="Proteomes" id="UP001165561">
    <property type="component" value="Unassembled WGS sequence"/>
</dbReference>